<feature type="domain" description="Methyltransferase type 11" evidence="4">
    <location>
        <begin position="61"/>
        <end position="157"/>
    </location>
</feature>
<dbReference type="Proteomes" id="UP000215931">
    <property type="component" value="Unassembled WGS sequence"/>
</dbReference>
<dbReference type="EMBL" id="NPKH01000016">
    <property type="protein sequence ID" value="PAP95971.1"/>
    <property type="molecule type" value="Genomic_DNA"/>
</dbReference>
<accession>A0A271KJG3</accession>
<keyword evidence="6" id="KW-1185">Reference proteome</keyword>
<evidence type="ECO:0000259" key="4">
    <source>
        <dbReference type="Pfam" id="PF08241"/>
    </source>
</evidence>
<organism evidence="5 6">
    <name type="scientific">Mesorhizobium wenxiniae</name>
    <dbReference type="NCBI Taxonomy" id="2014805"/>
    <lineage>
        <taxon>Bacteria</taxon>
        <taxon>Pseudomonadati</taxon>
        <taxon>Pseudomonadota</taxon>
        <taxon>Alphaproteobacteria</taxon>
        <taxon>Hyphomicrobiales</taxon>
        <taxon>Phyllobacteriaceae</taxon>
        <taxon>Mesorhizobium</taxon>
    </lineage>
</organism>
<dbReference type="PANTHER" id="PTHR43464">
    <property type="entry name" value="METHYLTRANSFERASE"/>
    <property type="match status" value="1"/>
</dbReference>
<dbReference type="InterPro" id="IPR029063">
    <property type="entry name" value="SAM-dependent_MTases_sf"/>
</dbReference>
<sequence length="279" mass="30222">MPEAAMTWEDAVRWCMSEPSMKELARAAYFDDPVVAAQRYHQSAEFDAVRSMIPRKVGRALDLGAGNGILSYALAREGWSVTAVEPDPSALVGAAAIRALAESTGTPIDVVEAFGEAIPLSAAGYDLVVARQVLHHAHDLPAFCREMARLSREGATVLSLRDHVVSGPQQLEPFLRAHPLHHLYGGENAFTLAGYRAAIQGAGLTIDRELISFQSVVNYDPMTPSEIRDRLAKIFGPFSPVVRLALSPVPFGAVARVAASLDRRPGRLVSFLCHKRGKD</sequence>
<evidence type="ECO:0000313" key="5">
    <source>
        <dbReference type="EMBL" id="PAP95971.1"/>
    </source>
</evidence>
<dbReference type="AlphaFoldDB" id="A0A271KJG3"/>
<dbReference type="CDD" id="cd02440">
    <property type="entry name" value="AdoMet_MTases"/>
    <property type="match status" value="1"/>
</dbReference>
<evidence type="ECO:0000313" key="6">
    <source>
        <dbReference type="Proteomes" id="UP000215931"/>
    </source>
</evidence>
<keyword evidence="2 5" id="KW-0808">Transferase</keyword>
<dbReference type="OrthoDB" id="7856199at2"/>
<protein>
    <submittedName>
        <fullName evidence="5">SAM-dependent methyltransferase</fullName>
    </submittedName>
</protein>
<gene>
    <name evidence="5" type="ORF">CIT31_09330</name>
</gene>
<proteinExistence type="predicted"/>
<dbReference type="GO" id="GO:0032259">
    <property type="term" value="P:methylation"/>
    <property type="evidence" value="ECO:0007669"/>
    <property type="project" value="UniProtKB-KW"/>
</dbReference>
<evidence type="ECO:0000256" key="3">
    <source>
        <dbReference type="ARBA" id="ARBA00022691"/>
    </source>
</evidence>
<evidence type="ECO:0000256" key="1">
    <source>
        <dbReference type="ARBA" id="ARBA00022603"/>
    </source>
</evidence>
<dbReference type="SUPFAM" id="SSF53335">
    <property type="entry name" value="S-adenosyl-L-methionine-dependent methyltransferases"/>
    <property type="match status" value="1"/>
</dbReference>
<dbReference type="InterPro" id="IPR013216">
    <property type="entry name" value="Methyltransf_11"/>
</dbReference>
<keyword evidence="1 5" id="KW-0489">Methyltransferase</keyword>
<dbReference type="GO" id="GO:0008757">
    <property type="term" value="F:S-adenosylmethionine-dependent methyltransferase activity"/>
    <property type="evidence" value="ECO:0007669"/>
    <property type="project" value="InterPro"/>
</dbReference>
<dbReference type="PANTHER" id="PTHR43464:SF19">
    <property type="entry name" value="UBIQUINONE BIOSYNTHESIS O-METHYLTRANSFERASE, MITOCHONDRIAL"/>
    <property type="match status" value="1"/>
</dbReference>
<comment type="caution">
    <text evidence="5">The sequence shown here is derived from an EMBL/GenBank/DDBJ whole genome shotgun (WGS) entry which is preliminary data.</text>
</comment>
<keyword evidence="3" id="KW-0949">S-adenosyl-L-methionine</keyword>
<dbReference type="Gene3D" id="3.40.50.150">
    <property type="entry name" value="Vaccinia Virus protein VP39"/>
    <property type="match status" value="1"/>
</dbReference>
<name>A0A271KJG3_9HYPH</name>
<evidence type="ECO:0000256" key="2">
    <source>
        <dbReference type="ARBA" id="ARBA00022679"/>
    </source>
</evidence>
<dbReference type="Pfam" id="PF08241">
    <property type="entry name" value="Methyltransf_11"/>
    <property type="match status" value="1"/>
</dbReference>
<reference evidence="5 6" key="1">
    <citation type="submission" date="2017-08" db="EMBL/GenBank/DDBJ databases">
        <title>Mesorhizobium wenxinae sp. nov., a novel rhizobial species isolated from root nodules of chickpea (Cicer arietinum L.).</title>
        <authorList>
            <person name="Zhang J."/>
        </authorList>
    </citation>
    <scope>NUCLEOTIDE SEQUENCE [LARGE SCALE GENOMIC DNA]</scope>
    <source>
        <strain evidence="6">WYCCWR 10019</strain>
    </source>
</reference>